<dbReference type="InParanoid" id="A0A2P5I3C4"/>
<dbReference type="STRING" id="158607.A0A2P5I3C4"/>
<feature type="domain" description="Symplekin/Pta1 N-terminal" evidence="5">
    <location>
        <begin position="92"/>
        <end position="311"/>
    </location>
</feature>
<dbReference type="FunCoup" id="A0A2P5I3C4">
    <property type="interactions" value="177"/>
</dbReference>
<comment type="caution">
    <text evidence="6">The sequence shown here is derived from an EMBL/GenBank/DDBJ whole genome shotgun (WGS) entry which is preliminary data.</text>
</comment>
<evidence type="ECO:0000256" key="1">
    <source>
        <dbReference type="ARBA" id="ARBA00004123"/>
    </source>
</evidence>
<dbReference type="GO" id="GO:0006397">
    <property type="term" value="P:mRNA processing"/>
    <property type="evidence" value="ECO:0007669"/>
    <property type="project" value="UniProtKB-KW"/>
</dbReference>
<dbReference type="Proteomes" id="UP000094444">
    <property type="component" value="Unassembled WGS sequence"/>
</dbReference>
<name>A0A2P5I3C4_DIAHE</name>
<dbReference type="Pfam" id="PF11935">
    <property type="entry name" value="SYMPK_PTA1_N"/>
    <property type="match status" value="1"/>
</dbReference>
<dbReference type="Gene3D" id="1.25.10.10">
    <property type="entry name" value="Leucine-rich Repeat Variant"/>
    <property type="match status" value="1"/>
</dbReference>
<evidence type="ECO:0000256" key="2">
    <source>
        <dbReference type="ARBA" id="ARBA00022664"/>
    </source>
</evidence>
<organism evidence="6 7">
    <name type="scientific">Diaporthe helianthi</name>
    <dbReference type="NCBI Taxonomy" id="158607"/>
    <lineage>
        <taxon>Eukaryota</taxon>
        <taxon>Fungi</taxon>
        <taxon>Dikarya</taxon>
        <taxon>Ascomycota</taxon>
        <taxon>Pezizomycotina</taxon>
        <taxon>Sordariomycetes</taxon>
        <taxon>Sordariomycetidae</taxon>
        <taxon>Diaporthales</taxon>
        <taxon>Diaporthaceae</taxon>
        <taxon>Diaporthe</taxon>
    </lineage>
</organism>
<sequence>MAADTVQSVGEQLKQLNDARKAILVDPTYYKSIMSGILPLAAPNSTLELRRWAADFIAEAFATPTLPNKDKEVMSFQVLPVLRSLLETPKEDTYVLKSVIAASASIFPHVLRWIIHNPYERSPWDDMIAIKQRILRIWDDAASAVKLSCVKFAQRVVLAQTTATSMEKRLNGLEISLGMIIPGHPFLDPRQLEAEATGLLDRMLNVLQDNSSDALIVDGTLNCLPILVRTRPSTSNRILNAVMSFNPLKLANSPLTPKTRVLAKSMEKTTRMLLIHLLKRDPHGPNAPRIQQHVERLMRSRAEILDDNGRKRALAEQQAAYAGGDAKRQKISPQHVVPQVNPNAPGPNSLAAIYTLTDSVGLQGFDVTQVPAHLTNRVVVSTLARVDFQALHGAIQAVRDRLAIKEAARQPALNPETAPLDVEEDDDDYEPDFTMAEDEEQIKNKLDGKPREEEQPHIDSASLTLGTYQLPAPPPLNPDSASAAGQMVVTRVFDALRVLEEPAARKVRGGINRLAASSYDKESILTFITRLGTRAMAGIEDVVVKDENSSALVSPSQPSSDVIRERLYAYVLEDFRRRIDICVSWLNEEWYCDRIQKKQNSDAPMHYPKWAARLVEGFFPYLNPQDKVLTRFLGEMPELNTTILGKVKTLCGDPSMVELALKSLVYLVMMKPPARDLALDTVQDIWIEYEDARPLAAKYLSKWRPGFVESRSASGSGNDAPYVPTVAA</sequence>
<comment type="subcellular location">
    <subcellularLocation>
        <location evidence="1">Nucleus</location>
    </subcellularLocation>
</comment>
<evidence type="ECO:0000259" key="5">
    <source>
        <dbReference type="Pfam" id="PF11935"/>
    </source>
</evidence>
<dbReference type="AlphaFoldDB" id="A0A2P5I3C4"/>
<evidence type="ECO:0000256" key="4">
    <source>
        <dbReference type="SAM" id="MobiDB-lite"/>
    </source>
</evidence>
<dbReference type="InterPro" id="IPR032460">
    <property type="entry name" value="Symplekin/Pta1_N"/>
</dbReference>
<dbReference type="EMBL" id="MAVT02000309">
    <property type="protein sequence ID" value="POS77009.1"/>
    <property type="molecule type" value="Genomic_DNA"/>
</dbReference>
<evidence type="ECO:0000313" key="7">
    <source>
        <dbReference type="Proteomes" id="UP000094444"/>
    </source>
</evidence>
<gene>
    <name evidence="6" type="ORF">DHEL01_v204586</name>
</gene>
<dbReference type="GO" id="GO:0005847">
    <property type="term" value="C:mRNA cleavage and polyadenylation specificity factor complex"/>
    <property type="evidence" value="ECO:0007669"/>
    <property type="project" value="TreeGrafter"/>
</dbReference>
<dbReference type="InterPro" id="IPR021850">
    <property type="entry name" value="Symplekin/Pta1"/>
</dbReference>
<protein>
    <submittedName>
        <fullName evidence="6">mRNA cleavage and polyadenylation specificity factor complex subunit</fullName>
    </submittedName>
</protein>
<dbReference type="InterPro" id="IPR011989">
    <property type="entry name" value="ARM-like"/>
</dbReference>
<keyword evidence="2" id="KW-0507">mRNA processing</keyword>
<reference evidence="6" key="1">
    <citation type="submission" date="2017-09" db="EMBL/GenBank/DDBJ databases">
        <title>Polyketide synthases of a Diaporthe helianthi virulent isolate.</title>
        <authorList>
            <person name="Baroncelli R."/>
        </authorList>
    </citation>
    <scope>NUCLEOTIDE SEQUENCE [LARGE SCALE GENOMIC DNA]</scope>
    <source>
        <strain evidence="6">7/96</strain>
    </source>
</reference>
<evidence type="ECO:0000256" key="3">
    <source>
        <dbReference type="ARBA" id="ARBA00023242"/>
    </source>
</evidence>
<keyword evidence="7" id="KW-1185">Reference proteome</keyword>
<evidence type="ECO:0000313" key="6">
    <source>
        <dbReference type="EMBL" id="POS77009.1"/>
    </source>
</evidence>
<feature type="compositionally biased region" description="Acidic residues" evidence="4">
    <location>
        <begin position="421"/>
        <end position="430"/>
    </location>
</feature>
<dbReference type="PANTHER" id="PTHR15245:SF20">
    <property type="entry name" value="SYMPLEKIN"/>
    <property type="match status" value="1"/>
</dbReference>
<feature type="region of interest" description="Disordered" evidence="4">
    <location>
        <begin position="409"/>
        <end position="430"/>
    </location>
</feature>
<dbReference type="OrthoDB" id="331600at2759"/>
<dbReference type="PANTHER" id="PTHR15245">
    <property type="entry name" value="SYMPLEKIN-RELATED"/>
    <property type="match status" value="1"/>
</dbReference>
<proteinExistence type="predicted"/>
<accession>A0A2P5I3C4</accession>
<keyword evidence="3" id="KW-0539">Nucleus</keyword>